<gene>
    <name evidence="11" type="primary">cca</name>
    <name evidence="11" type="ORF">PEL8287_02162</name>
</gene>
<dbReference type="AlphaFoldDB" id="A0A1Y5SKY2"/>
<evidence type="ECO:0000256" key="6">
    <source>
        <dbReference type="ARBA" id="ARBA00022741"/>
    </source>
</evidence>
<dbReference type="GO" id="GO:0000166">
    <property type="term" value="F:nucleotide binding"/>
    <property type="evidence" value="ECO:0007669"/>
    <property type="project" value="UniProtKB-KW"/>
</dbReference>
<evidence type="ECO:0000256" key="7">
    <source>
        <dbReference type="ARBA" id="ARBA00022842"/>
    </source>
</evidence>
<proteinExistence type="inferred from homology"/>
<evidence type="ECO:0000256" key="5">
    <source>
        <dbReference type="ARBA" id="ARBA00022723"/>
    </source>
</evidence>
<feature type="domain" description="tRNA nucleotidyltransferase/poly(A) polymerase RNA and SrmB- binding" evidence="10">
    <location>
        <begin position="184"/>
        <end position="239"/>
    </location>
</feature>
<dbReference type="Proteomes" id="UP000193827">
    <property type="component" value="Unassembled WGS sequence"/>
</dbReference>
<keyword evidence="3" id="KW-0819">tRNA processing</keyword>
<keyword evidence="6" id="KW-0547">Nucleotide-binding</keyword>
<comment type="cofactor">
    <cofactor evidence="1">
        <name>Mg(2+)</name>
        <dbReference type="ChEBI" id="CHEBI:18420"/>
    </cofactor>
</comment>
<feature type="domain" description="Poly A polymerase head" evidence="9">
    <location>
        <begin position="29"/>
        <end position="149"/>
    </location>
</feature>
<dbReference type="RefSeq" id="WP_085892395.1">
    <property type="nucleotide sequence ID" value="NZ_FWFL01000005.1"/>
</dbReference>
<dbReference type="CDD" id="cd05398">
    <property type="entry name" value="NT_ClassII-CCAase"/>
    <property type="match status" value="1"/>
</dbReference>
<protein>
    <submittedName>
        <fullName evidence="11">CCA-adding enzyme</fullName>
        <ecNumber evidence="11">2.7.7.72</ecNumber>
    </submittedName>
</protein>
<sequence length="381" mass="41905">MKVTGDWIEVEATQQVCRVFKRAGYQALFVGGCVRNALMDKPVRDIDIATDAKPETVMKLMEAAGLKAIPTGIDHGTITVVADHIPHEVTTFREDVETFGRHAVVAYSTEICQDARRRDFTMNALYAQPDGTVIDPLGGVDDLRARRVRFIEDPGQRIREDYLRILRFFRFHAWYGDPDQGLDSEGLAAVAAHLDGMQGLSRERVGGEVIKLLASPDPAPSVAAMRATGVLHCILPTADDRALGPLIHFENLAGVAPDSIRRLAVLGGQEVPDRLRLSKDQARRLLQITAGVENMMSAAELGYRCGVDLGRDILLARAALLEQSVPLGMQSDLEKGSAMQFPITAQDLMPDYSGPSLGARLKELEQRWINSGFELTRDHLL</sequence>
<name>A0A1Y5SKY2_9RHOB</name>
<evidence type="ECO:0000256" key="1">
    <source>
        <dbReference type="ARBA" id="ARBA00001946"/>
    </source>
</evidence>
<keyword evidence="2 8" id="KW-0808">Transferase</keyword>
<dbReference type="PANTHER" id="PTHR46173">
    <property type="entry name" value="CCA TRNA NUCLEOTIDYLTRANSFERASE 1, MITOCHONDRIAL"/>
    <property type="match status" value="1"/>
</dbReference>
<dbReference type="PANTHER" id="PTHR46173:SF1">
    <property type="entry name" value="CCA TRNA NUCLEOTIDYLTRANSFERASE 1, MITOCHONDRIAL"/>
    <property type="match status" value="1"/>
</dbReference>
<organism evidence="11 12">
    <name type="scientific">Roseovarius litorisediminis</name>
    <dbReference type="NCBI Taxonomy" id="1312363"/>
    <lineage>
        <taxon>Bacteria</taxon>
        <taxon>Pseudomonadati</taxon>
        <taxon>Pseudomonadota</taxon>
        <taxon>Alphaproteobacteria</taxon>
        <taxon>Rhodobacterales</taxon>
        <taxon>Roseobacteraceae</taxon>
        <taxon>Roseovarius</taxon>
    </lineage>
</organism>
<dbReference type="EC" id="2.7.7.72" evidence="11"/>
<dbReference type="PROSITE" id="PS51257">
    <property type="entry name" value="PROKAR_LIPOPROTEIN"/>
    <property type="match status" value="1"/>
</dbReference>
<dbReference type="InterPro" id="IPR002646">
    <property type="entry name" value="PolA_pol_head_dom"/>
</dbReference>
<keyword evidence="4 11" id="KW-0548">Nucleotidyltransferase</keyword>
<evidence type="ECO:0000256" key="4">
    <source>
        <dbReference type="ARBA" id="ARBA00022695"/>
    </source>
</evidence>
<evidence type="ECO:0000313" key="12">
    <source>
        <dbReference type="Proteomes" id="UP000193827"/>
    </source>
</evidence>
<dbReference type="Gene3D" id="1.10.3090.10">
    <property type="entry name" value="cca-adding enzyme, domain 2"/>
    <property type="match status" value="1"/>
</dbReference>
<accession>A0A1Y5SKY2</accession>
<dbReference type="GO" id="GO:0046872">
    <property type="term" value="F:metal ion binding"/>
    <property type="evidence" value="ECO:0007669"/>
    <property type="project" value="UniProtKB-KW"/>
</dbReference>
<dbReference type="Pfam" id="PF01743">
    <property type="entry name" value="PolyA_pol"/>
    <property type="match status" value="1"/>
</dbReference>
<dbReference type="OrthoDB" id="9805698at2"/>
<dbReference type="InterPro" id="IPR050264">
    <property type="entry name" value="Bact_CCA-adding_enz_type3_sf"/>
</dbReference>
<evidence type="ECO:0000259" key="10">
    <source>
        <dbReference type="Pfam" id="PF12627"/>
    </source>
</evidence>
<reference evidence="11 12" key="1">
    <citation type="submission" date="2017-03" db="EMBL/GenBank/DDBJ databases">
        <authorList>
            <person name="Afonso C.L."/>
            <person name="Miller P.J."/>
            <person name="Scott M.A."/>
            <person name="Spackman E."/>
            <person name="Goraichik I."/>
            <person name="Dimitrov K.M."/>
            <person name="Suarez D.L."/>
            <person name="Swayne D.E."/>
        </authorList>
    </citation>
    <scope>NUCLEOTIDE SEQUENCE [LARGE SCALE GENOMIC DNA]</scope>
    <source>
        <strain evidence="11 12">CECT 8287</strain>
    </source>
</reference>
<dbReference type="Gene3D" id="3.30.460.10">
    <property type="entry name" value="Beta Polymerase, domain 2"/>
    <property type="match status" value="1"/>
</dbReference>
<keyword evidence="5" id="KW-0479">Metal-binding</keyword>
<keyword evidence="8" id="KW-0694">RNA-binding</keyword>
<keyword evidence="12" id="KW-1185">Reference proteome</keyword>
<evidence type="ECO:0000259" key="9">
    <source>
        <dbReference type="Pfam" id="PF01743"/>
    </source>
</evidence>
<evidence type="ECO:0000256" key="3">
    <source>
        <dbReference type="ARBA" id="ARBA00022694"/>
    </source>
</evidence>
<evidence type="ECO:0000256" key="2">
    <source>
        <dbReference type="ARBA" id="ARBA00022679"/>
    </source>
</evidence>
<dbReference type="GO" id="GO:0000049">
    <property type="term" value="F:tRNA binding"/>
    <property type="evidence" value="ECO:0007669"/>
    <property type="project" value="TreeGrafter"/>
</dbReference>
<dbReference type="InterPro" id="IPR032828">
    <property type="entry name" value="PolyA_RNA-bd"/>
</dbReference>
<dbReference type="Pfam" id="PF12627">
    <property type="entry name" value="PolyA_pol_RNAbd"/>
    <property type="match status" value="1"/>
</dbReference>
<dbReference type="GO" id="GO:0004810">
    <property type="term" value="F:CCA tRNA nucleotidyltransferase activity"/>
    <property type="evidence" value="ECO:0007669"/>
    <property type="project" value="UniProtKB-EC"/>
</dbReference>
<dbReference type="EMBL" id="FWFL01000005">
    <property type="protein sequence ID" value="SLN43173.1"/>
    <property type="molecule type" value="Genomic_DNA"/>
</dbReference>
<comment type="similarity">
    <text evidence="8">Belongs to the tRNA nucleotidyltransferase/poly(A) polymerase family.</text>
</comment>
<dbReference type="SUPFAM" id="SSF81891">
    <property type="entry name" value="Poly A polymerase C-terminal region-like"/>
    <property type="match status" value="1"/>
</dbReference>
<dbReference type="SUPFAM" id="SSF81301">
    <property type="entry name" value="Nucleotidyltransferase"/>
    <property type="match status" value="1"/>
</dbReference>
<keyword evidence="7" id="KW-0460">Magnesium</keyword>
<evidence type="ECO:0000256" key="8">
    <source>
        <dbReference type="RuleBase" id="RU003953"/>
    </source>
</evidence>
<dbReference type="InterPro" id="IPR043519">
    <property type="entry name" value="NT_sf"/>
</dbReference>
<dbReference type="GO" id="GO:0008033">
    <property type="term" value="P:tRNA processing"/>
    <property type="evidence" value="ECO:0007669"/>
    <property type="project" value="UniProtKB-KW"/>
</dbReference>
<evidence type="ECO:0000313" key="11">
    <source>
        <dbReference type="EMBL" id="SLN43173.1"/>
    </source>
</evidence>